<dbReference type="InterPro" id="IPR001807">
    <property type="entry name" value="ClC"/>
</dbReference>
<dbReference type="PRINTS" id="PR00762">
    <property type="entry name" value="CLCHANNEL"/>
</dbReference>
<comment type="subcellular location">
    <subcellularLocation>
        <location evidence="1">Membrane</location>
        <topology evidence="1">Multi-pass membrane protein</topology>
    </subcellularLocation>
</comment>
<dbReference type="InterPro" id="IPR020846">
    <property type="entry name" value="MFS_dom"/>
</dbReference>
<dbReference type="GeneID" id="54421062"/>
<protein>
    <submittedName>
        <fullName evidence="5 7">MFS monocarboxylate transporter</fullName>
    </submittedName>
</protein>
<evidence type="ECO:0000313" key="6">
    <source>
        <dbReference type="Proteomes" id="UP000504638"/>
    </source>
</evidence>
<dbReference type="AlphaFoldDB" id="A0A6G1GG42"/>
<gene>
    <name evidence="5 7" type="ORF">P152DRAFT_463370</name>
</gene>
<keyword evidence="3" id="KW-0472">Membrane</keyword>
<feature type="domain" description="Major facilitator superfamily (MFS) profile" evidence="4">
    <location>
        <begin position="221"/>
        <end position="416"/>
    </location>
</feature>
<organism evidence="5">
    <name type="scientific">Eremomyces bilateralis CBS 781.70</name>
    <dbReference type="NCBI Taxonomy" id="1392243"/>
    <lineage>
        <taxon>Eukaryota</taxon>
        <taxon>Fungi</taxon>
        <taxon>Dikarya</taxon>
        <taxon>Ascomycota</taxon>
        <taxon>Pezizomycotina</taxon>
        <taxon>Dothideomycetes</taxon>
        <taxon>Dothideomycetes incertae sedis</taxon>
        <taxon>Eremomycetales</taxon>
        <taxon>Eremomycetaceae</taxon>
        <taxon>Eremomyces</taxon>
    </lineage>
</organism>
<dbReference type="Proteomes" id="UP000504638">
    <property type="component" value="Unplaced"/>
</dbReference>
<dbReference type="InterPro" id="IPR050327">
    <property type="entry name" value="Proton-linked_MCT"/>
</dbReference>
<reference evidence="5 7" key="1">
    <citation type="submission" date="2020-01" db="EMBL/GenBank/DDBJ databases">
        <authorList>
            <consortium name="DOE Joint Genome Institute"/>
            <person name="Haridas S."/>
            <person name="Albert R."/>
            <person name="Binder M."/>
            <person name="Bloem J."/>
            <person name="Labutti K."/>
            <person name="Salamov A."/>
            <person name="Andreopoulos B."/>
            <person name="Baker S.E."/>
            <person name="Barry K."/>
            <person name="Bills G."/>
            <person name="Bluhm B.H."/>
            <person name="Cannon C."/>
            <person name="Castanera R."/>
            <person name="Culley D.E."/>
            <person name="Daum C."/>
            <person name="Ezra D."/>
            <person name="Gonzalez J.B."/>
            <person name="Henrissat B."/>
            <person name="Kuo A."/>
            <person name="Liang C."/>
            <person name="Lipzen A."/>
            <person name="Lutzoni F."/>
            <person name="Magnuson J."/>
            <person name="Mondo S."/>
            <person name="Nolan M."/>
            <person name="Ohm R."/>
            <person name="Pangilinan J."/>
            <person name="Park H.-J."/>
            <person name="Ramirez L."/>
            <person name="Alfaro M."/>
            <person name="Sun H."/>
            <person name="Tritt A."/>
            <person name="Yoshinaga Y."/>
            <person name="Zwiers L.-H."/>
            <person name="Turgeon B.G."/>
            <person name="Goodwin S.B."/>
            <person name="Spatafora J.W."/>
            <person name="Crous P.W."/>
            <person name="Grigoriev I.V."/>
        </authorList>
    </citation>
    <scope>NUCLEOTIDE SEQUENCE</scope>
    <source>
        <strain evidence="5 7">CBS 781.70</strain>
    </source>
</reference>
<dbReference type="GO" id="GO:0016020">
    <property type="term" value="C:membrane"/>
    <property type="evidence" value="ECO:0007669"/>
    <property type="project" value="UniProtKB-SubCell"/>
</dbReference>
<evidence type="ECO:0000256" key="1">
    <source>
        <dbReference type="ARBA" id="ARBA00004141"/>
    </source>
</evidence>
<evidence type="ECO:0000259" key="4">
    <source>
        <dbReference type="PROSITE" id="PS50850"/>
    </source>
</evidence>
<sequence>MTAQDTFDESDYGGKDAWLFLAAAFMVESLVWGFPFSYGVFQQYYSTHEPFAGSSNIALIGTVSSGIMYLDSLIVFGAMKAFPKLRRPFAVIGLVILCLALGLSSFSQTVTHLIATQGLLYGIGGSIAYSPTILFLNEWFIRRKGLAFGIMWAGTGLAGVVLPFLMQWLLDSYGFRTTLRIWALAVCILTAPLLYYLKPRLPVSPAMHARRLDFRFATTRVFGMLQIGSVVESLGFFLPSIYLPMHATALGASGFKSSLTLTLLNLMSVVGCVFMGIAVDRFHITTCIMLSTVGTCVAVFLFWGLASNLTLLYLFSMIYGLFAGSYSTTWSGIVRDVQKVNNAADTGLIFALLAVGKGLGNVVSGPLSEVLLKAGTGWGGRSKFAYDNGYGGLIAFTGVTAFFGGFSYLGHRVGWI</sequence>
<keyword evidence="3" id="KW-0812">Transmembrane</keyword>
<keyword evidence="3" id="KW-1133">Transmembrane helix</keyword>
<dbReference type="SUPFAM" id="SSF103473">
    <property type="entry name" value="MFS general substrate transporter"/>
    <property type="match status" value="1"/>
</dbReference>
<name>A0A6G1GG42_9PEZI</name>
<proteinExistence type="inferred from homology"/>
<dbReference type="Pfam" id="PF07690">
    <property type="entry name" value="MFS_1"/>
    <property type="match status" value="2"/>
</dbReference>
<feature type="transmembrane region" description="Helical" evidence="3">
    <location>
        <begin position="88"/>
        <end position="106"/>
    </location>
</feature>
<comment type="similarity">
    <text evidence="2">Belongs to the major facilitator superfamily. Monocarboxylate porter (TC 2.A.1.13) family.</text>
</comment>
<dbReference type="InterPro" id="IPR036259">
    <property type="entry name" value="MFS_trans_sf"/>
</dbReference>
<dbReference type="OrthoDB" id="2213137at2759"/>
<reference evidence="7" key="2">
    <citation type="submission" date="2020-04" db="EMBL/GenBank/DDBJ databases">
        <authorList>
            <consortium name="NCBI Genome Project"/>
        </authorList>
    </citation>
    <scope>NUCLEOTIDE SEQUENCE</scope>
    <source>
        <strain evidence="7">CBS 781.70</strain>
    </source>
</reference>
<evidence type="ECO:0000313" key="7">
    <source>
        <dbReference type="RefSeq" id="XP_033538706.1"/>
    </source>
</evidence>
<dbReference type="PANTHER" id="PTHR11360">
    <property type="entry name" value="MONOCARBOXYLATE TRANSPORTER"/>
    <property type="match status" value="1"/>
</dbReference>
<feature type="transmembrane region" description="Helical" evidence="3">
    <location>
        <begin position="388"/>
        <end position="409"/>
    </location>
</feature>
<dbReference type="Gene3D" id="1.20.1250.20">
    <property type="entry name" value="MFS general substrate transporter like domains"/>
    <property type="match status" value="2"/>
</dbReference>
<feature type="transmembrane region" description="Helical" evidence="3">
    <location>
        <begin position="286"/>
        <end position="306"/>
    </location>
</feature>
<evidence type="ECO:0000313" key="5">
    <source>
        <dbReference type="EMBL" id="KAF1817075.1"/>
    </source>
</evidence>
<dbReference type="RefSeq" id="XP_033538706.1">
    <property type="nucleotide sequence ID" value="XM_033680492.1"/>
</dbReference>
<dbReference type="PROSITE" id="PS50850">
    <property type="entry name" value="MFS"/>
    <property type="match status" value="1"/>
</dbReference>
<feature type="transmembrane region" description="Helical" evidence="3">
    <location>
        <begin position="217"/>
        <end position="238"/>
    </location>
</feature>
<feature type="transmembrane region" description="Helical" evidence="3">
    <location>
        <begin position="346"/>
        <end position="368"/>
    </location>
</feature>
<feature type="transmembrane region" description="Helical" evidence="3">
    <location>
        <begin position="312"/>
        <end position="334"/>
    </location>
</feature>
<feature type="transmembrane region" description="Helical" evidence="3">
    <location>
        <begin position="57"/>
        <end position="76"/>
    </location>
</feature>
<feature type="transmembrane region" description="Helical" evidence="3">
    <location>
        <begin position="258"/>
        <end position="279"/>
    </location>
</feature>
<feature type="transmembrane region" description="Helical" evidence="3">
    <location>
        <begin position="118"/>
        <end position="136"/>
    </location>
</feature>
<feature type="transmembrane region" description="Helical" evidence="3">
    <location>
        <begin position="148"/>
        <end position="169"/>
    </location>
</feature>
<dbReference type="EMBL" id="ML975149">
    <property type="protein sequence ID" value="KAF1817075.1"/>
    <property type="molecule type" value="Genomic_DNA"/>
</dbReference>
<evidence type="ECO:0000256" key="2">
    <source>
        <dbReference type="ARBA" id="ARBA00006727"/>
    </source>
</evidence>
<dbReference type="GO" id="GO:0015108">
    <property type="term" value="F:chloride transmembrane transporter activity"/>
    <property type="evidence" value="ECO:0007669"/>
    <property type="project" value="InterPro"/>
</dbReference>
<keyword evidence="6" id="KW-1185">Reference proteome</keyword>
<reference evidence="7" key="3">
    <citation type="submission" date="2025-04" db="UniProtKB">
        <authorList>
            <consortium name="RefSeq"/>
        </authorList>
    </citation>
    <scope>IDENTIFICATION</scope>
    <source>
        <strain evidence="7">CBS 781.70</strain>
    </source>
</reference>
<dbReference type="PANTHER" id="PTHR11360:SF287">
    <property type="entry name" value="MFS MONOCARBOXYLATE TRANSPORTER"/>
    <property type="match status" value="1"/>
</dbReference>
<accession>A0A6G1GG42</accession>
<feature type="transmembrane region" description="Helical" evidence="3">
    <location>
        <begin position="181"/>
        <end position="197"/>
    </location>
</feature>
<evidence type="ECO:0000256" key="3">
    <source>
        <dbReference type="SAM" id="Phobius"/>
    </source>
</evidence>
<feature type="transmembrane region" description="Helical" evidence="3">
    <location>
        <begin position="17"/>
        <end position="37"/>
    </location>
</feature>
<dbReference type="InterPro" id="IPR011701">
    <property type="entry name" value="MFS"/>
</dbReference>